<feature type="domain" description="HTH araC/xylS-type" evidence="4">
    <location>
        <begin position="216"/>
        <end position="314"/>
    </location>
</feature>
<dbReference type="GO" id="GO:0003700">
    <property type="term" value="F:DNA-binding transcription factor activity"/>
    <property type="evidence" value="ECO:0007669"/>
    <property type="project" value="InterPro"/>
</dbReference>
<keyword evidence="2" id="KW-0238">DNA-binding</keyword>
<organism evidence="5 6">
    <name type="scientific">Geotalea daltonii (strain DSM 22248 / JCM 15807 / FRC-32)</name>
    <name type="common">Geobacter daltonii</name>
    <dbReference type="NCBI Taxonomy" id="316067"/>
    <lineage>
        <taxon>Bacteria</taxon>
        <taxon>Pseudomonadati</taxon>
        <taxon>Thermodesulfobacteriota</taxon>
        <taxon>Desulfuromonadia</taxon>
        <taxon>Geobacterales</taxon>
        <taxon>Geobacteraceae</taxon>
        <taxon>Geotalea</taxon>
    </lineage>
</organism>
<dbReference type="STRING" id="316067.Geob_2066"/>
<dbReference type="Pfam" id="PF01965">
    <property type="entry name" value="DJ-1_PfpI"/>
    <property type="match status" value="1"/>
</dbReference>
<dbReference type="RefSeq" id="WP_012647150.1">
    <property type="nucleotide sequence ID" value="NC_011979.1"/>
</dbReference>
<proteinExistence type="predicted"/>
<dbReference type="Proteomes" id="UP000007721">
    <property type="component" value="Chromosome"/>
</dbReference>
<keyword evidence="3" id="KW-0804">Transcription</keyword>
<evidence type="ECO:0000313" key="6">
    <source>
        <dbReference type="Proteomes" id="UP000007721"/>
    </source>
</evidence>
<dbReference type="PANTHER" id="PTHR43130">
    <property type="entry name" value="ARAC-FAMILY TRANSCRIPTIONAL REGULATOR"/>
    <property type="match status" value="1"/>
</dbReference>
<accession>B9M8S5</accession>
<dbReference type="AlphaFoldDB" id="B9M8S5"/>
<dbReference type="PANTHER" id="PTHR43130:SF3">
    <property type="entry name" value="HTH-TYPE TRANSCRIPTIONAL REGULATOR RV1931C"/>
    <property type="match status" value="1"/>
</dbReference>
<evidence type="ECO:0000256" key="2">
    <source>
        <dbReference type="ARBA" id="ARBA00023125"/>
    </source>
</evidence>
<sequence length="318" mass="34903">MLKDNIAVVAFNGISPLHLSVPCAVFGEDRRDAGVPQFKVVVCGVERGTLATSAGFSLTGLNDLGELEKAGIIIVPSWYDPNELPPQHLLRALRKAAERGAILVGLCLGSYVLAATGLLDGCRATTHWAWADDLASRYPLIEIDRDVLYVDEGTIITSAGGAAGIDCCLHILRNIHGAEVASRVARRLVVPPHRQGGQAQYIEQPLQSTPTVDRFAQALEWVQQNLDHPHSLDTLAARVFMSRRTFTRRFRQATGTTVGKWLLNQRLALAQRLLETTGKPVDQVARQAGFGSEISLRLHFNKILKISPTRYRKEFRGG</sequence>
<dbReference type="HOGENOM" id="CLU_000445_59_0_7"/>
<evidence type="ECO:0000313" key="5">
    <source>
        <dbReference type="EMBL" id="ACM20421.1"/>
    </source>
</evidence>
<dbReference type="SUPFAM" id="SSF46689">
    <property type="entry name" value="Homeodomain-like"/>
    <property type="match status" value="2"/>
</dbReference>
<evidence type="ECO:0000256" key="3">
    <source>
        <dbReference type="ARBA" id="ARBA00023163"/>
    </source>
</evidence>
<keyword evidence="5" id="KW-0808">Transferase</keyword>
<dbReference type="CDD" id="cd03137">
    <property type="entry name" value="GATase1_AraC_1"/>
    <property type="match status" value="1"/>
</dbReference>
<dbReference type="InterPro" id="IPR002818">
    <property type="entry name" value="DJ-1/PfpI"/>
</dbReference>
<dbReference type="InterPro" id="IPR029062">
    <property type="entry name" value="Class_I_gatase-like"/>
</dbReference>
<dbReference type="PROSITE" id="PS01124">
    <property type="entry name" value="HTH_ARAC_FAMILY_2"/>
    <property type="match status" value="1"/>
</dbReference>
<dbReference type="InterPro" id="IPR018060">
    <property type="entry name" value="HTH_AraC"/>
</dbReference>
<reference evidence="5 6" key="1">
    <citation type="submission" date="2009-01" db="EMBL/GenBank/DDBJ databases">
        <title>Complete sequence of Geobacter sp. FRC-32.</title>
        <authorList>
            <consortium name="US DOE Joint Genome Institute"/>
            <person name="Lucas S."/>
            <person name="Copeland A."/>
            <person name="Lapidus A."/>
            <person name="Glavina del Rio T."/>
            <person name="Dalin E."/>
            <person name="Tice H."/>
            <person name="Bruce D."/>
            <person name="Goodwin L."/>
            <person name="Pitluck S."/>
            <person name="Saunders E."/>
            <person name="Brettin T."/>
            <person name="Detter J.C."/>
            <person name="Han C."/>
            <person name="Larimer F."/>
            <person name="Land M."/>
            <person name="Hauser L."/>
            <person name="Kyrpides N."/>
            <person name="Ovchinnikova G."/>
            <person name="Kostka J."/>
            <person name="Richardson P."/>
        </authorList>
    </citation>
    <scope>NUCLEOTIDE SEQUENCE [LARGE SCALE GENOMIC DNA]</scope>
    <source>
        <strain evidence="6">DSM 22248 / JCM 15807 / FRC-32</strain>
    </source>
</reference>
<dbReference type="InterPro" id="IPR052158">
    <property type="entry name" value="INH-QAR"/>
</dbReference>
<dbReference type="InterPro" id="IPR009057">
    <property type="entry name" value="Homeodomain-like_sf"/>
</dbReference>
<dbReference type="Gene3D" id="1.10.10.60">
    <property type="entry name" value="Homeodomain-like"/>
    <property type="match status" value="1"/>
</dbReference>
<name>B9M8S5_GEODF</name>
<dbReference type="EMBL" id="CP001390">
    <property type="protein sequence ID" value="ACM20421.1"/>
    <property type="molecule type" value="Genomic_DNA"/>
</dbReference>
<dbReference type="SUPFAM" id="SSF52317">
    <property type="entry name" value="Class I glutamine amidotransferase-like"/>
    <property type="match status" value="1"/>
</dbReference>
<dbReference type="eggNOG" id="COG4977">
    <property type="taxonomic scope" value="Bacteria"/>
</dbReference>
<evidence type="ECO:0000256" key="1">
    <source>
        <dbReference type="ARBA" id="ARBA00023015"/>
    </source>
</evidence>
<keyword evidence="1" id="KW-0805">Transcription regulation</keyword>
<dbReference type="Pfam" id="PF12833">
    <property type="entry name" value="HTH_18"/>
    <property type="match status" value="1"/>
</dbReference>
<dbReference type="Gene3D" id="3.40.50.880">
    <property type="match status" value="1"/>
</dbReference>
<protein>
    <submittedName>
        <fullName evidence="5">Helix-turn-helix transcriptional regulator, AraC family, type I glutamine amidotransferase-like domain-containing</fullName>
    </submittedName>
</protein>
<keyword evidence="6" id="KW-1185">Reference proteome</keyword>
<dbReference type="OrthoDB" id="9798003at2"/>
<dbReference type="InterPro" id="IPR018062">
    <property type="entry name" value="HTH_AraC-typ_CS"/>
</dbReference>
<keyword evidence="5" id="KW-0315">Glutamine amidotransferase</keyword>
<dbReference type="GO" id="GO:0043565">
    <property type="term" value="F:sequence-specific DNA binding"/>
    <property type="evidence" value="ECO:0007669"/>
    <property type="project" value="InterPro"/>
</dbReference>
<dbReference type="KEGG" id="geo:Geob_2066"/>
<evidence type="ECO:0000259" key="4">
    <source>
        <dbReference type="PROSITE" id="PS01124"/>
    </source>
</evidence>
<dbReference type="PROSITE" id="PS00041">
    <property type="entry name" value="HTH_ARAC_FAMILY_1"/>
    <property type="match status" value="1"/>
</dbReference>
<dbReference type="SMART" id="SM00342">
    <property type="entry name" value="HTH_ARAC"/>
    <property type="match status" value="1"/>
</dbReference>
<gene>
    <name evidence="5" type="ordered locus">Geob_2066</name>
</gene>
<dbReference type="GO" id="GO:0016740">
    <property type="term" value="F:transferase activity"/>
    <property type="evidence" value="ECO:0007669"/>
    <property type="project" value="UniProtKB-KW"/>
</dbReference>